<name>A0A375J0F4_9BURK</name>
<proteinExistence type="predicted"/>
<dbReference type="AlphaFoldDB" id="A0A375J0F4"/>
<feature type="region of interest" description="Disordered" evidence="1">
    <location>
        <begin position="1"/>
        <end position="21"/>
    </location>
</feature>
<protein>
    <submittedName>
        <fullName evidence="2">Uncharacterized protein</fullName>
    </submittedName>
</protein>
<dbReference type="EMBL" id="OVTA01000017">
    <property type="protein sequence ID" value="SPR98219.1"/>
    <property type="molecule type" value="Genomic_DNA"/>
</dbReference>
<dbReference type="Proteomes" id="UP000256805">
    <property type="component" value="Unassembled WGS sequence"/>
</dbReference>
<organism evidence="2 3">
    <name type="scientific">Cupriavidus taiwanensis</name>
    <dbReference type="NCBI Taxonomy" id="164546"/>
    <lineage>
        <taxon>Bacteria</taxon>
        <taxon>Pseudomonadati</taxon>
        <taxon>Pseudomonadota</taxon>
        <taxon>Betaproteobacteria</taxon>
        <taxon>Burkholderiales</taxon>
        <taxon>Burkholderiaceae</taxon>
        <taxon>Cupriavidus</taxon>
    </lineage>
</organism>
<accession>A0A375J0F4</accession>
<evidence type="ECO:0000313" key="3">
    <source>
        <dbReference type="Proteomes" id="UP000256805"/>
    </source>
</evidence>
<reference evidence="2 3" key="1">
    <citation type="submission" date="2018-01" db="EMBL/GenBank/DDBJ databases">
        <authorList>
            <person name="Gaut B.S."/>
            <person name="Morton B.R."/>
            <person name="Clegg M.T."/>
            <person name="Duvall M.R."/>
        </authorList>
    </citation>
    <scope>NUCLEOTIDE SEQUENCE [LARGE SCALE GENOMIC DNA]</scope>
    <source>
        <strain evidence="2">Cupriavidus taiwanensis cmp 52</strain>
    </source>
</reference>
<sequence length="117" mass="12900">MRQGRRHQGNPGRERPGRGIRPAAVRHRLILTGMPAPGLPPAAQAACLRPVPRGMPRRSGARDVVGFAARSVQFHAVPAVSRPGWPQAITARAPARRGATQRDRYCSRRERPCLKKF</sequence>
<gene>
    <name evidence="2" type="ORF">CBM2634_A240041</name>
</gene>
<evidence type="ECO:0000313" key="2">
    <source>
        <dbReference type="EMBL" id="SPR98219.1"/>
    </source>
</evidence>
<evidence type="ECO:0000256" key="1">
    <source>
        <dbReference type="SAM" id="MobiDB-lite"/>
    </source>
</evidence>